<evidence type="ECO:0000313" key="2">
    <source>
        <dbReference type="EMBL" id="KXZ47293.1"/>
    </source>
</evidence>
<protein>
    <submittedName>
        <fullName evidence="2">Uncharacterized protein</fullName>
    </submittedName>
</protein>
<evidence type="ECO:0000313" key="3">
    <source>
        <dbReference type="Proteomes" id="UP000075714"/>
    </source>
</evidence>
<feature type="region of interest" description="Disordered" evidence="1">
    <location>
        <begin position="774"/>
        <end position="803"/>
    </location>
</feature>
<feature type="region of interest" description="Disordered" evidence="1">
    <location>
        <begin position="1"/>
        <end position="89"/>
    </location>
</feature>
<feature type="compositionally biased region" description="Basic and acidic residues" evidence="1">
    <location>
        <begin position="14"/>
        <end position="30"/>
    </location>
</feature>
<feature type="region of interest" description="Disordered" evidence="1">
    <location>
        <begin position="555"/>
        <end position="585"/>
    </location>
</feature>
<feature type="compositionally biased region" description="Pro residues" evidence="1">
    <location>
        <begin position="245"/>
        <end position="257"/>
    </location>
</feature>
<feature type="region of interest" description="Disordered" evidence="1">
    <location>
        <begin position="245"/>
        <end position="264"/>
    </location>
</feature>
<organism evidence="2 3">
    <name type="scientific">Gonium pectorale</name>
    <name type="common">Green alga</name>
    <dbReference type="NCBI Taxonomy" id="33097"/>
    <lineage>
        <taxon>Eukaryota</taxon>
        <taxon>Viridiplantae</taxon>
        <taxon>Chlorophyta</taxon>
        <taxon>core chlorophytes</taxon>
        <taxon>Chlorophyceae</taxon>
        <taxon>CS clade</taxon>
        <taxon>Chlamydomonadales</taxon>
        <taxon>Volvocaceae</taxon>
        <taxon>Gonium</taxon>
    </lineage>
</organism>
<feature type="compositionally biased region" description="Basic and acidic residues" evidence="1">
    <location>
        <begin position="494"/>
        <end position="510"/>
    </location>
</feature>
<dbReference type="EMBL" id="LSYV01000037">
    <property type="protein sequence ID" value="KXZ47293.1"/>
    <property type="molecule type" value="Genomic_DNA"/>
</dbReference>
<feature type="region of interest" description="Disordered" evidence="1">
    <location>
        <begin position="412"/>
        <end position="510"/>
    </location>
</feature>
<feature type="compositionally biased region" description="Gly residues" evidence="1">
    <location>
        <begin position="562"/>
        <end position="585"/>
    </location>
</feature>
<comment type="caution">
    <text evidence="2">The sequence shown here is derived from an EMBL/GenBank/DDBJ whole genome shotgun (WGS) entry which is preliminary data.</text>
</comment>
<feature type="compositionally biased region" description="Low complexity" evidence="1">
    <location>
        <begin position="1"/>
        <end position="11"/>
    </location>
</feature>
<proteinExistence type="predicted"/>
<gene>
    <name evidence="2" type="ORF">GPECTOR_36g2</name>
</gene>
<dbReference type="AlphaFoldDB" id="A0A150GC02"/>
<feature type="compositionally biased region" description="Pro residues" evidence="1">
    <location>
        <begin position="74"/>
        <end position="87"/>
    </location>
</feature>
<accession>A0A150GC02</accession>
<feature type="region of interest" description="Disordered" evidence="1">
    <location>
        <begin position="302"/>
        <end position="337"/>
    </location>
</feature>
<name>A0A150GC02_GONPE</name>
<feature type="compositionally biased region" description="Low complexity" evidence="1">
    <location>
        <begin position="63"/>
        <end position="73"/>
    </location>
</feature>
<dbReference type="Proteomes" id="UP000075714">
    <property type="component" value="Unassembled WGS sequence"/>
</dbReference>
<sequence>MAEGQPQPQQEAELEVKGPEVKEAAEEEKRRTGKGPALELRPPSMEDSALEVDPQPAADDSATRSPSRHSAPPSIAPPAPDSPPAKPPRVAAAVTMPLSVPAAAPDPVALASEAAAAATARLLRSPSALQELSVAAAAALAGGAPGLLWRLAAHAACLRRLAASPSLCTAELSVAAAAALAGGAPGLLWRLAAHAACLRRLAASPSLCTAVASLADLVSQHVRGRLLVEPSVHVAMVPPPAPSPLPAELPALPPPLPTHGSAPAQLGSELARLGSPEPRSRTSCDAAASVAAATAVAAEAAMDRGERGMPGGRLTYDRAASSAETATPPGPGAPSATDCELGVWLRLEALHAEPRALGPPPAAAATVAAAAVTRAASAAAGWLAAPAGRWPLQSEPGHPVGAVDVRLRECPSPVRTSPHAAAPAAASSRPPSGGSPHGPWFPAAGSTASSFASARGPHRLSRMSLSTIVPDGTGGPAAAADSSGGGGGALGAWRRTDSDDGGGVRRDPEPELVLRAKPFLLDGTLLLEMVAATQGPTTASATAGAAAGAAIGAGAGERTSVSGGGEGSRGVGWAGGKGSGSGGQGRSGRVLFGAALSDVAQPLWGGRRHPPRDLRMLTAPAAAAATVATAAASAVPCRDSGSLSCGSVTALSGAARGVLAAGAAAAASGGGGASRRSISGGGAYGGGGSGGGGGGGGGGSLVLVGLEAGGGWLVGLYLAFPVPLPMRILAAVRANCRGLFFQALSRLLDERLRGPLAAEVCALEARLAAARASGRRRDGPAGGALLEKPLKSPAPPTAAATPATAATAAATAAAARSAA</sequence>
<keyword evidence="3" id="KW-1185">Reference proteome</keyword>
<reference evidence="3" key="1">
    <citation type="journal article" date="2016" name="Nat. Commun.">
        <title>The Gonium pectorale genome demonstrates co-option of cell cycle regulation during the evolution of multicellularity.</title>
        <authorList>
            <person name="Hanschen E.R."/>
            <person name="Marriage T.N."/>
            <person name="Ferris P.J."/>
            <person name="Hamaji T."/>
            <person name="Toyoda A."/>
            <person name="Fujiyama A."/>
            <person name="Neme R."/>
            <person name="Noguchi H."/>
            <person name="Minakuchi Y."/>
            <person name="Suzuki M."/>
            <person name="Kawai-Toyooka H."/>
            <person name="Smith D.R."/>
            <person name="Sparks H."/>
            <person name="Anderson J."/>
            <person name="Bakaric R."/>
            <person name="Luria V."/>
            <person name="Karger A."/>
            <person name="Kirschner M.W."/>
            <person name="Durand P.M."/>
            <person name="Michod R.E."/>
            <person name="Nozaki H."/>
            <person name="Olson B.J."/>
        </authorList>
    </citation>
    <scope>NUCLEOTIDE SEQUENCE [LARGE SCALE GENOMIC DNA]</scope>
    <source>
        <strain evidence="3">NIES-2863</strain>
    </source>
</reference>
<feature type="compositionally biased region" description="Low complexity" evidence="1">
    <location>
        <begin position="417"/>
        <end position="454"/>
    </location>
</feature>
<evidence type="ECO:0000256" key="1">
    <source>
        <dbReference type="SAM" id="MobiDB-lite"/>
    </source>
</evidence>
<feature type="compositionally biased region" description="Low complexity" evidence="1">
    <location>
        <begin position="322"/>
        <end position="337"/>
    </location>
</feature>